<name>A0A918U066_STRCJ</name>
<dbReference type="RefSeq" id="WP_190112262.1">
    <property type="nucleotide sequence ID" value="NZ_BMVB01000022.1"/>
</dbReference>
<sequence length="163" mass="17820">MLEAPRTTRYRLLRGPWGIWIALTASATATPGPPARGEQVADGVWLDAGPVLAHPPTDHEGKRLSPAEATWLHHGLTLAAPALTTAAPGPHTLITVHRVQFPEADYQPEALAAALLHWTEQEFDLPPHAVSVAFDRPANRYVYEWAARRRSHGAGRCRCRPAP</sequence>
<dbReference type="EMBL" id="BMVB01000022">
    <property type="protein sequence ID" value="GHC67103.1"/>
    <property type="molecule type" value="Genomic_DNA"/>
</dbReference>
<dbReference type="AlphaFoldDB" id="A0A918U066"/>
<evidence type="ECO:0000313" key="1">
    <source>
        <dbReference type="EMBL" id="GHC67103.1"/>
    </source>
</evidence>
<evidence type="ECO:0000313" key="2">
    <source>
        <dbReference type="Proteomes" id="UP000646244"/>
    </source>
</evidence>
<comment type="caution">
    <text evidence="1">The sequence shown here is derived from an EMBL/GenBank/DDBJ whole genome shotgun (WGS) entry which is preliminary data.</text>
</comment>
<gene>
    <name evidence="1" type="ORF">GCM10010507_51370</name>
</gene>
<organism evidence="1 2">
    <name type="scientific">Streptomyces cinnamoneus</name>
    <name type="common">Streptoverticillium cinnamoneum</name>
    <dbReference type="NCBI Taxonomy" id="53446"/>
    <lineage>
        <taxon>Bacteria</taxon>
        <taxon>Bacillati</taxon>
        <taxon>Actinomycetota</taxon>
        <taxon>Actinomycetes</taxon>
        <taxon>Kitasatosporales</taxon>
        <taxon>Streptomycetaceae</taxon>
        <taxon>Streptomyces</taxon>
        <taxon>Streptomyces cinnamoneus group</taxon>
    </lineage>
</organism>
<dbReference type="Proteomes" id="UP000646244">
    <property type="component" value="Unassembled WGS sequence"/>
</dbReference>
<protein>
    <submittedName>
        <fullName evidence="1">Uncharacterized protein</fullName>
    </submittedName>
</protein>
<reference evidence="1" key="1">
    <citation type="journal article" date="2014" name="Int. J. Syst. Evol. Microbiol.">
        <title>Complete genome sequence of Corynebacterium casei LMG S-19264T (=DSM 44701T), isolated from a smear-ripened cheese.</title>
        <authorList>
            <consortium name="US DOE Joint Genome Institute (JGI-PGF)"/>
            <person name="Walter F."/>
            <person name="Albersmeier A."/>
            <person name="Kalinowski J."/>
            <person name="Ruckert C."/>
        </authorList>
    </citation>
    <scope>NUCLEOTIDE SEQUENCE</scope>
    <source>
        <strain evidence="1">JCM 4633</strain>
    </source>
</reference>
<proteinExistence type="predicted"/>
<accession>A0A918U066</accession>
<reference evidence="1" key="2">
    <citation type="submission" date="2020-09" db="EMBL/GenBank/DDBJ databases">
        <authorList>
            <person name="Sun Q."/>
            <person name="Ohkuma M."/>
        </authorList>
    </citation>
    <scope>NUCLEOTIDE SEQUENCE</scope>
    <source>
        <strain evidence="1">JCM 4633</strain>
    </source>
</reference>